<comment type="caution">
    <text evidence="1">The sequence shown here is derived from an EMBL/GenBank/DDBJ whole genome shotgun (WGS) entry which is preliminary data.</text>
</comment>
<dbReference type="EMBL" id="BARU01040250">
    <property type="protein sequence ID" value="GAH89033.1"/>
    <property type="molecule type" value="Genomic_DNA"/>
</dbReference>
<proteinExistence type="predicted"/>
<dbReference type="AlphaFoldDB" id="X1L4G2"/>
<protein>
    <submittedName>
        <fullName evidence="1">Uncharacterized protein</fullName>
    </submittedName>
</protein>
<name>X1L4G2_9ZZZZ</name>
<evidence type="ECO:0000313" key="1">
    <source>
        <dbReference type="EMBL" id="GAH89033.1"/>
    </source>
</evidence>
<accession>X1L4G2</accession>
<sequence>MVPERLEFLGRFDKFYQVMVNSIKENKISERDFYIIMGAKCKSMNQERREKKKESELE</sequence>
<organism evidence="1">
    <name type="scientific">marine sediment metagenome</name>
    <dbReference type="NCBI Taxonomy" id="412755"/>
    <lineage>
        <taxon>unclassified sequences</taxon>
        <taxon>metagenomes</taxon>
        <taxon>ecological metagenomes</taxon>
    </lineage>
</organism>
<gene>
    <name evidence="1" type="ORF">S03H2_62252</name>
</gene>
<reference evidence="1" key="1">
    <citation type="journal article" date="2014" name="Front. Microbiol.">
        <title>High frequency of phylogenetically diverse reductive dehalogenase-homologous genes in deep subseafloor sedimentary metagenomes.</title>
        <authorList>
            <person name="Kawai M."/>
            <person name="Futagami T."/>
            <person name="Toyoda A."/>
            <person name="Takaki Y."/>
            <person name="Nishi S."/>
            <person name="Hori S."/>
            <person name="Arai W."/>
            <person name="Tsubouchi T."/>
            <person name="Morono Y."/>
            <person name="Uchiyama I."/>
            <person name="Ito T."/>
            <person name="Fujiyama A."/>
            <person name="Inagaki F."/>
            <person name="Takami H."/>
        </authorList>
    </citation>
    <scope>NUCLEOTIDE SEQUENCE</scope>
    <source>
        <strain evidence="1">Expedition CK06-06</strain>
    </source>
</reference>